<reference evidence="3" key="1">
    <citation type="journal article" date="2010" name="Science">
        <title>Signatures of adaptation to obligate biotrophy in the Hyaloperonospora arabidopsidis genome.</title>
        <authorList>
            <person name="Baxter L."/>
            <person name="Tripathy S."/>
            <person name="Ishaque N."/>
            <person name="Boot N."/>
            <person name="Cabral A."/>
            <person name="Kemen E."/>
            <person name="Thines M."/>
            <person name="Ah-Fong A."/>
            <person name="Anderson R."/>
            <person name="Badejoko W."/>
            <person name="Bittner-Eddy P."/>
            <person name="Boore J.L."/>
            <person name="Chibucos M.C."/>
            <person name="Coates M."/>
            <person name="Dehal P."/>
            <person name="Delehaunty K."/>
            <person name="Dong S."/>
            <person name="Downton P."/>
            <person name="Dumas B."/>
            <person name="Fabro G."/>
            <person name="Fronick C."/>
            <person name="Fuerstenberg S.I."/>
            <person name="Fulton L."/>
            <person name="Gaulin E."/>
            <person name="Govers F."/>
            <person name="Hughes L."/>
            <person name="Humphray S."/>
            <person name="Jiang R.H."/>
            <person name="Judelson H."/>
            <person name="Kamoun S."/>
            <person name="Kyung K."/>
            <person name="Meijer H."/>
            <person name="Minx P."/>
            <person name="Morris P."/>
            <person name="Nelson J."/>
            <person name="Phuntumart V."/>
            <person name="Qutob D."/>
            <person name="Rehmany A."/>
            <person name="Rougon-Cardoso A."/>
            <person name="Ryden P."/>
            <person name="Torto-Alalibo T."/>
            <person name="Studholme D."/>
            <person name="Wang Y."/>
            <person name="Win J."/>
            <person name="Wood J."/>
            <person name="Clifton S.W."/>
            <person name="Rogers J."/>
            <person name="Van den Ackerveken G."/>
            <person name="Jones J.D."/>
            <person name="McDowell J.M."/>
            <person name="Beynon J."/>
            <person name="Tyler B.M."/>
        </authorList>
    </citation>
    <scope>NUCLEOTIDE SEQUENCE [LARGE SCALE GENOMIC DNA]</scope>
    <source>
        <strain evidence="3">Emoy2</strain>
    </source>
</reference>
<dbReference type="AlphaFoldDB" id="M4BXP6"/>
<feature type="signal peptide" evidence="1">
    <location>
        <begin position="1"/>
        <end position="19"/>
    </location>
</feature>
<dbReference type="HOGENOM" id="CLU_2488184_0_0_1"/>
<dbReference type="EnsemblProtists" id="HpaT811327">
    <property type="protein sequence ID" value="HpaP811327"/>
    <property type="gene ID" value="HpaG811327"/>
</dbReference>
<evidence type="ECO:0008006" key="4">
    <source>
        <dbReference type="Google" id="ProtNLM"/>
    </source>
</evidence>
<dbReference type="PROSITE" id="PS51257">
    <property type="entry name" value="PROKAR_LIPOPROTEIN"/>
    <property type="match status" value="1"/>
</dbReference>
<dbReference type="Proteomes" id="UP000011713">
    <property type="component" value="Unassembled WGS sequence"/>
</dbReference>
<feature type="chain" id="PRO_5004049466" description="RxLR effector candidate protein" evidence="1">
    <location>
        <begin position="20"/>
        <end position="87"/>
    </location>
</feature>
<dbReference type="VEuPathDB" id="FungiDB:HpaG811327"/>
<dbReference type="InParanoid" id="M4BXP6"/>
<proteinExistence type="predicted"/>
<name>M4BXP6_HYAAE</name>
<evidence type="ECO:0000313" key="3">
    <source>
        <dbReference type="Proteomes" id="UP000011713"/>
    </source>
</evidence>
<organism evidence="2 3">
    <name type="scientific">Hyaloperonospora arabidopsidis (strain Emoy2)</name>
    <name type="common">Downy mildew agent</name>
    <name type="synonym">Peronospora arabidopsidis</name>
    <dbReference type="NCBI Taxonomy" id="559515"/>
    <lineage>
        <taxon>Eukaryota</taxon>
        <taxon>Sar</taxon>
        <taxon>Stramenopiles</taxon>
        <taxon>Oomycota</taxon>
        <taxon>Peronosporomycetes</taxon>
        <taxon>Peronosporales</taxon>
        <taxon>Peronosporaceae</taxon>
        <taxon>Hyaloperonospora</taxon>
    </lineage>
</organism>
<protein>
    <recommendedName>
        <fullName evidence="4">RxLR effector candidate protein</fullName>
    </recommendedName>
</protein>
<reference evidence="2" key="2">
    <citation type="submission" date="2015-06" db="UniProtKB">
        <authorList>
            <consortium name="EnsemblProtists"/>
        </authorList>
    </citation>
    <scope>IDENTIFICATION</scope>
    <source>
        <strain evidence="2">Emoy2</strain>
    </source>
</reference>
<accession>M4BXP6</accession>
<keyword evidence="3" id="KW-1185">Reference proteome</keyword>
<dbReference type="EMBL" id="JH598029">
    <property type="status" value="NOT_ANNOTATED_CDS"/>
    <property type="molecule type" value="Genomic_DNA"/>
</dbReference>
<evidence type="ECO:0000313" key="2">
    <source>
        <dbReference type="EnsemblProtists" id="HpaP811327"/>
    </source>
</evidence>
<evidence type="ECO:0000256" key="1">
    <source>
        <dbReference type="SAM" id="SignalP"/>
    </source>
</evidence>
<sequence>MRFHGSLLLLLVAFVACLGTNSVAETSMRVNEVTQAIDVPSTEISHLCHACVKSCGKIYMGCPQEDQWVLRDVRKEDSLLSCCRPSR</sequence>
<keyword evidence="1" id="KW-0732">Signal</keyword>